<accession>A0AAD4DDF2</accession>
<feature type="region of interest" description="Disordered" evidence="1">
    <location>
        <begin position="136"/>
        <end position="172"/>
    </location>
</feature>
<evidence type="ECO:0000259" key="2">
    <source>
        <dbReference type="PROSITE" id="PS50021"/>
    </source>
</evidence>
<sequence>MRPDSELDTFRQHGDDQTSAPRQSPVGQRWTQEQYIDWMNRNLPESAGPVNDMTQSLRSGVVLVRLIEQLSGEQVDKRIPNATYTLQMLENLLTAFKFMDRVGVSTDGYTVKDIFNGNEEKIVQMFESIRARFPHDASQAKNGHSQNHSQSNGMQQNGSLQPQHLQPQHTGGSEYEALYEEAARSTTIG</sequence>
<dbReference type="Proteomes" id="UP001194580">
    <property type="component" value="Unassembled WGS sequence"/>
</dbReference>
<name>A0AAD4DDF2_9FUNG</name>
<feature type="compositionally biased region" description="Polar residues" evidence="1">
    <location>
        <begin position="139"/>
        <end position="171"/>
    </location>
</feature>
<dbReference type="EMBL" id="JAAAIL010000555">
    <property type="protein sequence ID" value="KAG0274850.1"/>
    <property type="molecule type" value="Genomic_DNA"/>
</dbReference>
<dbReference type="PROSITE" id="PS50021">
    <property type="entry name" value="CH"/>
    <property type="match status" value="1"/>
</dbReference>
<dbReference type="InterPro" id="IPR036872">
    <property type="entry name" value="CH_dom_sf"/>
</dbReference>
<keyword evidence="4" id="KW-1185">Reference proteome</keyword>
<dbReference type="Pfam" id="PF00307">
    <property type="entry name" value="CH"/>
    <property type="match status" value="1"/>
</dbReference>
<feature type="region of interest" description="Disordered" evidence="1">
    <location>
        <begin position="1"/>
        <end position="29"/>
    </location>
</feature>
<feature type="compositionally biased region" description="Basic and acidic residues" evidence="1">
    <location>
        <begin position="1"/>
        <end position="16"/>
    </location>
</feature>
<reference evidence="3" key="1">
    <citation type="journal article" date="2020" name="Fungal Divers.">
        <title>Resolving the Mortierellaceae phylogeny through synthesis of multi-gene phylogenetics and phylogenomics.</title>
        <authorList>
            <person name="Vandepol N."/>
            <person name="Liber J."/>
            <person name="Desiro A."/>
            <person name="Na H."/>
            <person name="Kennedy M."/>
            <person name="Barry K."/>
            <person name="Grigoriev I.V."/>
            <person name="Miller A.N."/>
            <person name="O'Donnell K."/>
            <person name="Stajich J.E."/>
            <person name="Bonito G."/>
        </authorList>
    </citation>
    <scope>NUCLEOTIDE SEQUENCE</scope>
    <source>
        <strain evidence="3">NRRL 28262</strain>
    </source>
</reference>
<evidence type="ECO:0000313" key="3">
    <source>
        <dbReference type="EMBL" id="KAG0274850.1"/>
    </source>
</evidence>
<feature type="domain" description="Calponin-homology (CH)" evidence="2">
    <location>
        <begin position="29"/>
        <end position="134"/>
    </location>
</feature>
<organism evidence="3 4">
    <name type="scientific">Linnemannia exigua</name>
    <dbReference type="NCBI Taxonomy" id="604196"/>
    <lineage>
        <taxon>Eukaryota</taxon>
        <taxon>Fungi</taxon>
        <taxon>Fungi incertae sedis</taxon>
        <taxon>Mucoromycota</taxon>
        <taxon>Mortierellomycotina</taxon>
        <taxon>Mortierellomycetes</taxon>
        <taxon>Mortierellales</taxon>
        <taxon>Mortierellaceae</taxon>
        <taxon>Linnemannia</taxon>
    </lineage>
</organism>
<comment type="caution">
    <text evidence="3">The sequence shown here is derived from an EMBL/GenBank/DDBJ whole genome shotgun (WGS) entry which is preliminary data.</text>
</comment>
<dbReference type="InterPro" id="IPR001715">
    <property type="entry name" value="CH_dom"/>
</dbReference>
<feature type="compositionally biased region" description="Polar residues" evidence="1">
    <location>
        <begin position="17"/>
        <end position="29"/>
    </location>
</feature>
<dbReference type="AlphaFoldDB" id="A0AAD4DDF2"/>
<proteinExistence type="predicted"/>
<protein>
    <recommendedName>
        <fullName evidence="2">Calponin-homology (CH) domain-containing protein</fullName>
    </recommendedName>
</protein>
<dbReference type="Gene3D" id="1.10.418.10">
    <property type="entry name" value="Calponin-like domain"/>
    <property type="match status" value="1"/>
</dbReference>
<dbReference type="SMART" id="SM00033">
    <property type="entry name" value="CH"/>
    <property type="match status" value="1"/>
</dbReference>
<gene>
    <name evidence="3" type="ORF">BGZ95_009417</name>
</gene>
<evidence type="ECO:0000256" key="1">
    <source>
        <dbReference type="SAM" id="MobiDB-lite"/>
    </source>
</evidence>
<evidence type="ECO:0000313" key="4">
    <source>
        <dbReference type="Proteomes" id="UP001194580"/>
    </source>
</evidence>
<dbReference type="SUPFAM" id="SSF47576">
    <property type="entry name" value="Calponin-homology domain, CH-domain"/>
    <property type="match status" value="1"/>
</dbReference>